<gene>
    <name evidence="6" type="ORF">BUALT_Bualt19G0100900</name>
</gene>
<evidence type="ECO:0000313" key="6">
    <source>
        <dbReference type="EMBL" id="KAG8364187.1"/>
    </source>
</evidence>
<dbReference type="InterPro" id="IPR026992">
    <property type="entry name" value="DIOX_N"/>
</dbReference>
<evidence type="ECO:0000256" key="3">
    <source>
        <dbReference type="ARBA" id="ARBA00023004"/>
    </source>
</evidence>
<keyword evidence="7" id="KW-1185">Reference proteome</keyword>
<dbReference type="FunFam" id="2.60.120.330:FF:000079">
    <property type="entry name" value="Protein SRG1"/>
    <property type="match status" value="1"/>
</dbReference>
<comment type="similarity">
    <text evidence="1 4">Belongs to the iron/ascorbate-dependent oxidoreductase family.</text>
</comment>
<dbReference type="InterPro" id="IPR005123">
    <property type="entry name" value="Oxoglu/Fe-dep_dioxygenase_dom"/>
</dbReference>
<dbReference type="GO" id="GO:0016706">
    <property type="term" value="F:2-oxoglutarate-dependent dioxygenase activity"/>
    <property type="evidence" value="ECO:0007669"/>
    <property type="project" value="UniProtKB-ARBA"/>
</dbReference>
<dbReference type="AlphaFoldDB" id="A0AAV6WA67"/>
<evidence type="ECO:0000259" key="5">
    <source>
        <dbReference type="PROSITE" id="PS51471"/>
    </source>
</evidence>
<organism evidence="6 7">
    <name type="scientific">Buddleja alternifolia</name>
    <dbReference type="NCBI Taxonomy" id="168488"/>
    <lineage>
        <taxon>Eukaryota</taxon>
        <taxon>Viridiplantae</taxon>
        <taxon>Streptophyta</taxon>
        <taxon>Embryophyta</taxon>
        <taxon>Tracheophyta</taxon>
        <taxon>Spermatophyta</taxon>
        <taxon>Magnoliopsida</taxon>
        <taxon>eudicotyledons</taxon>
        <taxon>Gunneridae</taxon>
        <taxon>Pentapetalae</taxon>
        <taxon>asterids</taxon>
        <taxon>lamiids</taxon>
        <taxon>Lamiales</taxon>
        <taxon>Scrophulariaceae</taxon>
        <taxon>Buddlejeae</taxon>
        <taxon>Buddleja</taxon>
    </lineage>
</organism>
<keyword evidence="2 4" id="KW-0479">Metal-binding</keyword>
<reference evidence="6" key="1">
    <citation type="submission" date="2019-10" db="EMBL/GenBank/DDBJ databases">
        <authorList>
            <person name="Zhang R."/>
            <person name="Pan Y."/>
            <person name="Wang J."/>
            <person name="Ma R."/>
            <person name="Yu S."/>
        </authorList>
    </citation>
    <scope>NUCLEOTIDE SEQUENCE</scope>
    <source>
        <strain evidence="6">LA-IB0</strain>
        <tissue evidence="6">Leaf</tissue>
    </source>
</reference>
<evidence type="ECO:0000256" key="1">
    <source>
        <dbReference type="ARBA" id="ARBA00008056"/>
    </source>
</evidence>
<dbReference type="Pfam" id="PF14226">
    <property type="entry name" value="DIOX_N"/>
    <property type="match status" value="1"/>
</dbReference>
<sequence>MENTSNINYHESKFMDQNGTAQTIKVPVVQELARLNNLPSIFIHKPAQTHPIPPNTSFEPIDMAQLRDNTGRVIELEKLARVSREWGMFIIENHGLDPWVVDDVKKVVKGFFELPFEEKKSSVGTYMSTDNLGYGRSFVKSADQRLDWIDRLAMKAAPKGSTDGLWVWPNNPANFRPVMERYVKAAREIMDELLQALAEAISLDKREFLQYFDPETSEINVRVNYYPSCPRPDLTMGISPHSDGSTLSFLMQFGSSNGLQVCKDNQWITVPWPCNKLVVNLGDFIEIMSNGRLKSTWHRAATQSDMDRYSIILFYNPPTRMEIGPVEDGEPIKEYKKVVVGEYMKHYYKVSPTATKEAIMFAKVS</sequence>
<evidence type="ECO:0000313" key="7">
    <source>
        <dbReference type="Proteomes" id="UP000826271"/>
    </source>
</evidence>
<proteinExistence type="inferred from homology"/>
<dbReference type="PANTHER" id="PTHR47991">
    <property type="entry name" value="OXOGLUTARATE/IRON-DEPENDENT DIOXYGENASE"/>
    <property type="match status" value="1"/>
</dbReference>
<dbReference type="GO" id="GO:0046872">
    <property type="term" value="F:metal ion binding"/>
    <property type="evidence" value="ECO:0007669"/>
    <property type="project" value="UniProtKB-KW"/>
</dbReference>
<dbReference type="InterPro" id="IPR027443">
    <property type="entry name" value="IPNS-like_sf"/>
</dbReference>
<dbReference type="SUPFAM" id="SSF51197">
    <property type="entry name" value="Clavaminate synthase-like"/>
    <property type="match status" value="1"/>
</dbReference>
<dbReference type="Proteomes" id="UP000826271">
    <property type="component" value="Unassembled WGS sequence"/>
</dbReference>
<dbReference type="InterPro" id="IPR050295">
    <property type="entry name" value="Plant_2OG-oxidoreductases"/>
</dbReference>
<dbReference type="PROSITE" id="PS51471">
    <property type="entry name" value="FE2OG_OXY"/>
    <property type="match status" value="1"/>
</dbReference>
<dbReference type="InterPro" id="IPR044861">
    <property type="entry name" value="IPNS-like_FE2OG_OXY"/>
</dbReference>
<accession>A0AAV6WA67</accession>
<evidence type="ECO:0000256" key="4">
    <source>
        <dbReference type="RuleBase" id="RU003682"/>
    </source>
</evidence>
<protein>
    <recommendedName>
        <fullName evidence="5">Fe2OG dioxygenase domain-containing protein</fullName>
    </recommendedName>
</protein>
<evidence type="ECO:0000256" key="2">
    <source>
        <dbReference type="ARBA" id="ARBA00022723"/>
    </source>
</evidence>
<keyword evidence="4" id="KW-0560">Oxidoreductase</keyword>
<name>A0AAV6WA67_9LAMI</name>
<dbReference type="Pfam" id="PF03171">
    <property type="entry name" value="2OG-FeII_Oxy"/>
    <property type="match status" value="1"/>
</dbReference>
<dbReference type="GO" id="GO:0009805">
    <property type="term" value="P:coumarin biosynthetic process"/>
    <property type="evidence" value="ECO:0007669"/>
    <property type="project" value="UniProtKB-ARBA"/>
</dbReference>
<dbReference type="Gene3D" id="2.60.120.330">
    <property type="entry name" value="B-lactam Antibiotic, Isopenicillin N Synthase, Chain"/>
    <property type="match status" value="1"/>
</dbReference>
<comment type="caution">
    <text evidence="6">The sequence shown here is derived from an EMBL/GenBank/DDBJ whole genome shotgun (WGS) entry which is preliminary data.</text>
</comment>
<keyword evidence="3 4" id="KW-0408">Iron</keyword>
<dbReference type="GO" id="GO:0002238">
    <property type="term" value="P:response to molecule of fungal origin"/>
    <property type="evidence" value="ECO:0007669"/>
    <property type="project" value="UniProtKB-ARBA"/>
</dbReference>
<dbReference type="EMBL" id="WHWC01000019">
    <property type="protein sequence ID" value="KAG8364187.1"/>
    <property type="molecule type" value="Genomic_DNA"/>
</dbReference>
<feature type="domain" description="Fe2OG dioxygenase" evidence="5">
    <location>
        <begin position="216"/>
        <end position="317"/>
    </location>
</feature>